<sequence>MITNDNVEFSTLVDLLRYRAQNQPTQTAYTFLVDGETESISLTYQELDQKARAIATQLLQRGVPGSRALLLYPPGMEFIPAFFGCLYAGFIAVPAYPPRRNQKMSRLQAIVSDAEAVVALTTSTELTSMALQLAENPTLTAIPWITTDNLNANIAEDWQQPNINSDTLAFLQYTSGSTGTPKGVMITHGNLLHNSQLIYNFYQHTPNSQGVIWLPPYHDMGLIGGVLQPLYGGFPVTLMAPVAFLQKPFRWLQAISHYKATTSGGPDFAYDLVCRQITPEQLASLDLSSWEVAFTGAEPIRAQTLDRFAETFAPCGFRREAFYPCYGMAETTLIVSGGWKSEAPIVRHIDTTALLQNQVIDTTTAAGGKAIVGCGKSSPDQTVLIVNPESLTSCADGQVGEIWVSGSSVAQGYWNRPEQTQHTFHAYLADNTTGPFLRTGDLGFLQDGELFITGRLKDLIIIMGRNHYPQDIEFTVESCHPALRPAGGAAFAVEVNNVEKLVIVQEVERSYLRKLNADEVIGAIRKAVAEHHDLQTHTIALIKTNSLPKTSSGKVRRSNCKAELEAGSLDIIAQWSADAQNHSPSEKLIAPQVEKTVNTEAVATWLLTKVSEQLQVPAQTINVNEPLAQYGLGSLAAVRISGELQEWLGRELPTTLLYDYPSIAALAQYLGDGVPQPKVVSQQPTDNHAIASGGAAPIAIVGIGCRYPGANNPEAFWQLLRNGVDAISEVPQQRWDVNSFYDPNRATPGKMNTRWGGFISEVDQFDAPFFGISPREAESLDPQQRLLLEVCWEALENAGKAPSKLAGSNTGVFVGISNFDYSQLLAKQVSGLDAYSGTGNAFSIAANRISYLLDVHGPSWAVDTACSSSLVAVHQACQSLRQGECEMALAAGVNLILTPQLTVTFSQAGMMAGDGRCKTFDADADGYVRGEGCGVVVLKRLSDAYRDGDRILAVIKGSAVNQDGRSNGLTAPNGLAQQAVIRQAMQNAGVAPHEIGYVEAHGTGTFLGDPIEVNSLKTVLAPGRAPGDTCVIGSVKTNIGHLEAAAGIAGLIKTVLSLHHEEIPPHLHLKQVNPHISLADTNLSIATTLLPWNRGNKRRLAGVSSFGFGGTNAHIILEEAPLVSPKDTVSDERPLHLFTLSAKSENALRDLAKDYENYLGNHPDASLTDICFTANTGRSHFDHRLVAIAQSNIQLQTVLGAYATGKKTSQLVSGKIENKQQPKIAFLFTGQGSQYINMGRQLYATQPTFRAAIDQCEQVLRSYLDQPLLSVLYPDTESSCIDETAYTQPAIFAVEYALAQLWKSWGVEPTAVIGHSFGEYVAACIAGVFSLEAGLKLVTERSRLMQALKSMGAMAAVFASEEQVQAAIAEYSPEVTISAVNAPDNITISGTVAKIAAAIAKFTAQGIETRRLNVSHAFHSPLMDEMLDAFEQATNLVNFQAPQIPFVSNVTGNFLPVGQVPDAQYWRSHTRQSVRFMDGLNTLLAEGYELFIEIGAKPVLCSLGKRCHGGENSVWLPSLNAKRDNWQTLLESLSTLYLRGVEIDWAGFESDYSSQLVALPTYAFQRKRYWIQSPNRVDNIPVNHHSNNSQPVTSASSDSAKLPSQALVEKMLKQQLQIMSQQLEVLRTHNLTKGQFLPLQHGHLPKPPKLNHQPSI</sequence>
<dbReference type="Gene3D" id="3.40.366.10">
    <property type="entry name" value="Malonyl-Coenzyme A Acyl Carrier Protein, domain 2"/>
    <property type="match status" value="1"/>
</dbReference>
<dbReference type="InterPro" id="IPR014031">
    <property type="entry name" value="Ketoacyl_synth_C"/>
</dbReference>
<dbReference type="PROSITE" id="PS00455">
    <property type="entry name" value="AMP_BINDING"/>
    <property type="match status" value="1"/>
</dbReference>
<dbReference type="PROSITE" id="PS50075">
    <property type="entry name" value="CARRIER"/>
    <property type="match status" value="1"/>
</dbReference>
<dbReference type="SMART" id="SM00825">
    <property type="entry name" value="PKS_KS"/>
    <property type="match status" value="1"/>
</dbReference>
<dbReference type="Pfam" id="PF02801">
    <property type="entry name" value="Ketoacyl-synt_C"/>
    <property type="match status" value="1"/>
</dbReference>
<feature type="domain" description="Ketosynthase family 3 (KS3)" evidence="8">
    <location>
        <begin position="695"/>
        <end position="1119"/>
    </location>
</feature>
<dbReference type="InterPro" id="IPR001227">
    <property type="entry name" value="Ac_transferase_dom_sf"/>
</dbReference>
<keyword evidence="3" id="KW-0808">Transferase</keyword>
<dbReference type="SUPFAM" id="SSF55048">
    <property type="entry name" value="Probable ACP-binding domain of malonyl-CoA ACP transacylase"/>
    <property type="match status" value="1"/>
</dbReference>
<dbReference type="Pfam" id="PF22621">
    <property type="entry name" value="CurL-like_PKS_C"/>
    <property type="match status" value="1"/>
</dbReference>
<dbReference type="Pfam" id="PF23024">
    <property type="entry name" value="AMP-dom_DIP2-like"/>
    <property type="match status" value="1"/>
</dbReference>
<dbReference type="InterPro" id="IPR040097">
    <property type="entry name" value="FAAL/FAAC"/>
</dbReference>
<dbReference type="SUPFAM" id="SSF53901">
    <property type="entry name" value="Thiolase-like"/>
    <property type="match status" value="1"/>
</dbReference>
<dbReference type="SUPFAM" id="SSF47336">
    <property type="entry name" value="ACP-like"/>
    <property type="match status" value="1"/>
</dbReference>
<keyword evidence="10" id="KW-1185">Reference proteome</keyword>
<proteinExistence type="predicted"/>
<dbReference type="Proteomes" id="UP000570851">
    <property type="component" value="Unassembled WGS sequence"/>
</dbReference>
<dbReference type="InterPro" id="IPR025110">
    <property type="entry name" value="AMP-bd_C"/>
</dbReference>
<dbReference type="InterPro" id="IPR016036">
    <property type="entry name" value="Malonyl_transacylase_ACP-bd"/>
</dbReference>
<keyword evidence="4" id="KW-0276">Fatty acid metabolism</keyword>
<comment type="caution">
    <text evidence="9">The sequence shown here is derived from an EMBL/GenBank/DDBJ whole genome shotgun (WGS) entry which is preliminary data.</text>
</comment>
<dbReference type="RefSeq" id="WP_011320792.1">
    <property type="nucleotide sequence ID" value="NZ_JACKZP010000019.1"/>
</dbReference>
<dbReference type="SMART" id="SM00823">
    <property type="entry name" value="PKS_PP"/>
    <property type="match status" value="1"/>
</dbReference>
<evidence type="ECO:0000256" key="4">
    <source>
        <dbReference type="ARBA" id="ARBA00022832"/>
    </source>
</evidence>
<dbReference type="Gene3D" id="1.10.1200.10">
    <property type="entry name" value="ACP-like"/>
    <property type="match status" value="1"/>
</dbReference>
<dbReference type="InterPro" id="IPR036736">
    <property type="entry name" value="ACP-like_sf"/>
</dbReference>
<feature type="domain" description="Carrier" evidence="7">
    <location>
        <begin position="600"/>
        <end position="674"/>
    </location>
</feature>
<feature type="region of interest" description="Disordered" evidence="6">
    <location>
        <begin position="1637"/>
        <end position="1656"/>
    </location>
</feature>
<dbReference type="InterPro" id="IPR050091">
    <property type="entry name" value="PKS_NRPS_Biosynth_Enz"/>
</dbReference>
<accession>A0ABR6S5U4</accession>
<dbReference type="CDD" id="cd00833">
    <property type="entry name" value="PKS"/>
    <property type="match status" value="1"/>
</dbReference>
<evidence type="ECO:0000256" key="6">
    <source>
        <dbReference type="SAM" id="MobiDB-lite"/>
    </source>
</evidence>
<dbReference type="InterPro" id="IPR045851">
    <property type="entry name" value="AMP-bd_C_sf"/>
</dbReference>
<dbReference type="Pfam" id="PF00501">
    <property type="entry name" value="AMP-binding"/>
    <property type="match status" value="1"/>
</dbReference>
<dbReference type="Pfam" id="PF00550">
    <property type="entry name" value="PP-binding"/>
    <property type="match status" value="1"/>
</dbReference>
<dbReference type="InterPro" id="IPR018201">
    <property type="entry name" value="Ketoacyl_synth_AS"/>
</dbReference>
<evidence type="ECO:0000256" key="1">
    <source>
        <dbReference type="ARBA" id="ARBA00022450"/>
    </source>
</evidence>
<keyword evidence="2" id="KW-0597">Phosphoprotein</keyword>
<dbReference type="InterPro" id="IPR016039">
    <property type="entry name" value="Thiolase-like"/>
</dbReference>
<evidence type="ECO:0000259" key="7">
    <source>
        <dbReference type="PROSITE" id="PS50075"/>
    </source>
</evidence>
<dbReference type="InterPro" id="IPR020841">
    <property type="entry name" value="PKS_Beta-ketoAc_synthase_dom"/>
</dbReference>
<dbReference type="PROSITE" id="PS52004">
    <property type="entry name" value="KS3_2"/>
    <property type="match status" value="1"/>
</dbReference>
<reference evidence="9 10" key="1">
    <citation type="submission" date="2019-11" db="EMBL/GenBank/DDBJ databases">
        <title>Comparison of genomes from free-living endosymbiotic cyanobacteria isolated from Azolla.</title>
        <authorList>
            <person name="Thiel T."/>
            <person name="Pratte B."/>
        </authorList>
    </citation>
    <scope>NUCLEOTIDE SEQUENCE [LARGE SCALE GENOMIC DNA]</scope>
    <source>
        <strain evidence="9 10">N2B</strain>
    </source>
</reference>
<dbReference type="SMART" id="SM00827">
    <property type="entry name" value="PKS_AT"/>
    <property type="match status" value="1"/>
</dbReference>
<dbReference type="EMBL" id="JACKZP010000019">
    <property type="protein sequence ID" value="MBC1301770.1"/>
    <property type="molecule type" value="Genomic_DNA"/>
</dbReference>
<dbReference type="Gene3D" id="3.40.50.12780">
    <property type="entry name" value="N-terminal domain of ligase-like"/>
    <property type="match status" value="1"/>
</dbReference>
<dbReference type="PROSITE" id="PS00606">
    <property type="entry name" value="KS3_1"/>
    <property type="match status" value="1"/>
</dbReference>
<dbReference type="InterPro" id="IPR042099">
    <property type="entry name" value="ANL_N_sf"/>
</dbReference>
<dbReference type="SUPFAM" id="SSF56801">
    <property type="entry name" value="Acetyl-CoA synthetase-like"/>
    <property type="match status" value="1"/>
</dbReference>
<protein>
    <submittedName>
        <fullName evidence="9">Type I polyketide synthase</fullName>
    </submittedName>
</protein>
<dbReference type="InterPro" id="IPR009081">
    <property type="entry name" value="PP-bd_ACP"/>
</dbReference>
<dbReference type="InterPro" id="IPR014030">
    <property type="entry name" value="Ketoacyl_synth_N"/>
</dbReference>
<name>A0ABR6S5U4_ANAVA</name>
<evidence type="ECO:0000256" key="3">
    <source>
        <dbReference type="ARBA" id="ARBA00022679"/>
    </source>
</evidence>
<dbReference type="CDD" id="cd05931">
    <property type="entry name" value="FAAL"/>
    <property type="match status" value="1"/>
</dbReference>
<dbReference type="Gene3D" id="3.40.47.10">
    <property type="match status" value="1"/>
</dbReference>
<dbReference type="PANTHER" id="PTHR43775:SF37">
    <property type="entry name" value="SI:DKEY-61P9.11"/>
    <property type="match status" value="1"/>
</dbReference>
<dbReference type="InterPro" id="IPR020806">
    <property type="entry name" value="PKS_PP-bd"/>
</dbReference>
<keyword evidence="1" id="KW-0596">Phosphopantetheine</keyword>
<evidence type="ECO:0000313" key="9">
    <source>
        <dbReference type="EMBL" id="MBC1301770.1"/>
    </source>
</evidence>
<dbReference type="PANTHER" id="PTHR43775">
    <property type="entry name" value="FATTY ACID SYNTHASE"/>
    <property type="match status" value="1"/>
</dbReference>
<organism evidence="9 10">
    <name type="scientific">Trichormus variabilis N2B</name>
    <dbReference type="NCBI Taxonomy" id="2681315"/>
    <lineage>
        <taxon>Bacteria</taxon>
        <taxon>Bacillati</taxon>
        <taxon>Cyanobacteriota</taxon>
        <taxon>Cyanophyceae</taxon>
        <taxon>Nostocales</taxon>
        <taxon>Nostocaceae</taxon>
        <taxon>Trichormus</taxon>
    </lineage>
</organism>
<dbReference type="InterPro" id="IPR020845">
    <property type="entry name" value="AMP-binding_CS"/>
</dbReference>
<dbReference type="Gene3D" id="3.30.300.30">
    <property type="match status" value="1"/>
</dbReference>
<dbReference type="GeneID" id="58721653"/>
<evidence type="ECO:0000256" key="5">
    <source>
        <dbReference type="ARBA" id="ARBA00023098"/>
    </source>
</evidence>
<evidence type="ECO:0000259" key="8">
    <source>
        <dbReference type="PROSITE" id="PS52004"/>
    </source>
</evidence>
<dbReference type="InterPro" id="IPR000873">
    <property type="entry name" value="AMP-dep_synth/lig_dom"/>
</dbReference>
<dbReference type="Pfam" id="PF00109">
    <property type="entry name" value="ketoacyl-synt"/>
    <property type="match status" value="1"/>
</dbReference>
<dbReference type="SUPFAM" id="SSF52151">
    <property type="entry name" value="FabD/lysophospholipase-like"/>
    <property type="match status" value="1"/>
</dbReference>
<feature type="region of interest" description="Disordered" evidence="6">
    <location>
        <begin position="1580"/>
        <end position="1600"/>
    </location>
</feature>
<dbReference type="Gene3D" id="3.30.70.3290">
    <property type="match status" value="1"/>
</dbReference>
<gene>
    <name evidence="9" type="ORF">GNE12_07550</name>
</gene>
<dbReference type="InterPro" id="IPR014043">
    <property type="entry name" value="Acyl_transferase_dom"/>
</dbReference>
<evidence type="ECO:0000256" key="2">
    <source>
        <dbReference type="ARBA" id="ARBA00022553"/>
    </source>
</evidence>
<feature type="compositionally biased region" description="Polar residues" evidence="6">
    <location>
        <begin position="1584"/>
        <end position="1599"/>
    </location>
</feature>
<dbReference type="Pfam" id="PF00698">
    <property type="entry name" value="Acyl_transf_1"/>
    <property type="match status" value="1"/>
</dbReference>
<keyword evidence="5" id="KW-0443">Lipid metabolism</keyword>
<evidence type="ECO:0000313" key="10">
    <source>
        <dbReference type="Proteomes" id="UP000570851"/>
    </source>
</evidence>
<dbReference type="InterPro" id="IPR016035">
    <property type="entry name" value="Acyl_Trfase/lysoPLipase"/>
</dbReference>